<feature type="transmembrane region" description="Helical" evidence="1">
    <location>
        <begin position="39"/>
        <end position="63"/>
    </location>
</feature>
<sequence>MLLGALVLWAISADSQKKRVMRGWLVVLAGLLGIYMMDHSFYSVVTALLICAVILCPSTIAVLSGKQ</sequence>
<dbReference type="Proteomes" id="UP000177811">
    <property type="component" value="Unassembled WGS sequence"/>
</dbReference>
<evidence type="ECO:0000313" key="3">
    <source>
        <dbReference type="Proteomes" id="UP000177811"/>
    </source>
</evidence>
<name>A0A1G2KSQ5_9BACT</name>
<gene>
    <name evidence="2" type="ORF">A3C16_05315</name>
</gene>
<accession>A0A1G2KSQ5</accession>
<keyword evidence="1" id="KW-0472">Membrane</keyword>
<comment type="caution">
    <text evidence="2">The sequence shown here is derived from an EMBL/GenBank/DDBJ whole genome shotgun (WGS) entry which is preliminary data.</text>
</comment>
<proteinExistence type="predicted"/>
<evidence type="ECO:0000256" key="1">
    <source>
        <dbReference type="SAM" id="Phobius"/>
    </source>
</evidence>
<reference evidence="2 3" key="1">
    <citation type="journal article" date="2016" name="Nat. Commun.">
        <title>Thousands of microbial genomes shed light on interconnected biogeochemical processes in an aquifer system.</title>
        <authorList>
            <person name="Anantharaman K."/>
            <person name="Brown C.T."/>
            <person name="Hug L.A."/>
            <person name="Sharon I."/>
            <person name="Castelle C.J."/>
            <person name="Probst A.J."/>
            <person name="Thomas B.C."/>
            <person name="Singh A."/>
            <person name="Wilkins M.J."/>
            <person name="Karaoz U."/>
            <person name="Brodie E.L."/>
            <person name="Williams K.H."/>
            <person name="Hubbard S.S."/>
            <person name="Banfield J.F."/>
        </authorList>
    </citation>
    <scope>NUCLEOTIDE SEQUENCE [LARGE SCALE GENOMIC DNA]</scope>
</reference>
<dbReference type="EMBL" id="MHQL01000034">
    <property type="protein sequence ID" value="OHA02466.1"/>
    <property type="molecule type" value="Genomic_DNA"/>
</dbReference>
<keyword evidence="1" id="KW-1133">Transmembrane helix</keyword>
<dbReference type="AlphaFoldDB" id="A0A1G2KSQ5"/>
<protein>
    <submittedName>
        <fullName evidence="2">Uncharacterized protein</fullName>
    </submittedName>
</protein>
<evidence type="ECO:0000313" key="2">
    <source>
        <dbReference type="EMBL" id="OHA02466.1"/>
    </source>
</evidence>
<keyword evidence="1" id="KW-0812">Transmembrane</keyword>
<organism evidence="2 3">
    <name type="scientific">Candidatus Sungbacteria bacterium RIFCSPHIGHO2_02_FULL_51_29</name>
    <dbReference type="NCBI Taxonomy" id="1802273"/>
    <lineage>
        <taxon>Bacteria</taxon>
        <taxon>Candidatus Sungiibacteriota</taxon>
    </lineage>
</organism>